<dbReference type="Proteomes" id="UP000030758">
    <property type="component" value="Unassembled WGS sequence"/>
</dbReference>
<reference evidence="1" key="1">
    <citation type="journal article" date="2014" name="Nat. Genet.">
        <title>Genome and transcriptome of the porcine whipworm Trichuris suis.</title>
        <authorList>
            <person name="Jex A.R."/>
            <person name="Nejsum P."/>
            <person name="Schwarz E.M."/>
            <person name="Hu L."/>
            <person name="Young N.D."/>
            <person name="Hall R.S."/>
            <person name="Korhonen P.K."/>
            <person name="Liao S."/>
            <person name="Thamsborg S."/>
            <person name="Xia J."/>
            <person name="Xu P."/>
            <person name="Wang S."/>
            <person name="Scheerlinck J.P."/>
            <person name="Hofmann A."/>
            <person name="Sternberg P.W."/>
            <person name="Wang J."/>
            <person name="Gasser R.B."/>
        </authorList>
    </citation>
    <scope>NUCLEOTIDE SEQUENCE [LARGE SCALE GENOMIC DNA]</scope>
    <source>
        <strain evidence="1">DCEP-RM93F</strain>
    </source>
</reference>
<proteinExistence type="predicted"/>
<accession>A0A085MQU7</accession>
<gene>
    <name evidence="1" type="ORF">M514_28228</name>
</gene>
<dbReference type="AlphaFoldDB" id="A0A085MQU7"/>
<evidence type="ECO:0000313" key="1">
    <source>
        <dbReference type="EMBL" id="KFD59593.1"/>
    </source>
</evidence>
<dbReference type="EMBL" id="KL367810">
    <property type="protein sequence ID" value="KFD59593.1"/>
    <property type="molecule type" value="Genomic_DNA"/>
</dbReference>
<protein>
    <submittedName>
        <fullName evidence="1">Uncharacterized protein</fullName>
    </submittedName>
</protein>
<sequence>MLTVEMKKPSKKTKVNNIVDALNAEFLSMDLHLRVEHVRKECKKAKCESEMDRTIFSEFLPYYSGTPLVRMRRGEGLSGLPKNPVYGRG</sequence>
<organism evidence="1">
    <name type="scientific">Trichuris suis</name>
    <name type="common">pig whipworm</name>
    <dbReference type="NCBI Taxonomy" id="68888"/>
    <lineage>
        <taxon>Eukaryota</taxon>
        <taxon>Metazoa</taxon>
        <taxon>Ecdysozoa</taxon>
        <taxon>Nematoda</taxon>
        <taxon>Enoplea</taxon>
        <taxon>Dorylaimia</taxon>
        <taxon>Trichinellida</taxon>
        <taxon>Trichuridae</taxon>
        <taxon>Trichuris</taxon>
    </lineage>
</organism>
<name>A0A085MQU7_9BILA</name>